<keyword evidence="18" id="KW-1185">Reference proteome</keyword>
<evidence type="ECO:0000256" key="16">
    <source>
        <dbReference type="ARBA" id="ARBA00047594"/>
    </source>
</evidence>
<evidence type="ECO:0000256" key="4">
    <source>
        <dbReference type="ARBA" id="ARBA00021581"/>
    </source>
</evidence>
<sequence length="90" mass="9397">MNWLHAAAFGAVHGITEFLPVSSSAHLRIASALMGWPAPGGGVTAATQLGAESAVLVYFRRDIGAMARAWGRSLIRPAARADPAARLGWS</sequence>
<keyword evidence="13" id="KW-0961">Cell wall biogenesis/degradation</keyword>
<evidence type="ECO:0000256" key="12">
    <source>
        <dbReference type="ARBA" id="ARBA00023251"/>
    </source>
</evidence>
<evidence type="ECO:0000313" key="17">
    <source>
        <dbReference type="EMBL" id="KOG87832.1"/>
    </source>
</evidence>
<dbReference type="PANTHER" id="PTHR30622:SF4">
    <property type="entry name" value="UNDECAPRENYL-DIPHOSPHATASE"/>
    <property type="match status" value="1"/>
</dbReference>
<evidence type="ECO:0000256" key="7">
    <source>
        <dbReference type="ARBA" id="ARBA00022801"/>
    </source>
</evidence>
<keyword evidence="12" id="KW-0046">Antibiotic resistance</keyword>
<feature type="non-terminal residue" evidence="17">
    <location>
        <position position="90"/>
    </location>
</feature>
<keyword evidence="6" id="KW-0812">Transmembrane</keyword>
<evidence type="ECO:0000256" key="10">
    <source>
        <dbReference type="ARBA" id="ARBA00022989"/>
    </source>
</evidence>
<name>A0ABR5J395_9ACTN</name>
<evidence type="ECO:0000256" key="3">
    <source>
        <dbReference type="ARBA" id="ARBA00012374"/>
    </source>
</evidence>
<accession>A0ABR5J395</accession>
<comment type="caution">
    <text evidence="17">The sequence shown here is derived from an EMBL/GenBank/DDBJ whole genome shotgun (WGS) entry which is preliminary data.</text>
</comment>
<comment type="subcellular location">
    <subcellularLocation>
        <location evidence="1">Cell membrane</location>
        <topology evidence="1">Multi-pass membrane protein</topology>
    </subcellularLocation>
</comment>
<dbReference type="GO" id="GO:0050380">
    <property type="term" value="F:undecaprenyl-diphosphatase activity"/>
    <property type="evidence" value="ECO:0007669"/>
    <property type="project" value="UniProtKB-EC"/>
</dbReference>
<evidence type="ECO:0000256" key="14">
    <source>
        <dbReference type="ARBA" id="ARBA00032707"/>
    </source>
</evidence>
<evidence type="ECO:0000256" key="15">
    <source>
        <dbReference type="ARBA" id="ARBA00032932"/>
    </source>
</evidence>
<evidence type="ECO:0000256" key="1">
    <source>
        <dbReference type="ARBA" id="ARBA00004651"/>
    </source>
</evidence>
<evidence type="ECO:0000256" key="11">
    <source>
        <dbReference type="ARBA" id="ARBA00023136"/>
    </source>
</evidence>
<proteinExistence type="inferred from homology"/>
<organism evidence="17 18">
    <name type="scientific">Streptomyces varsoviensis</name>
    <dbReference type="NCBI Taxonomy" id="67373"/>
    <lineage>
        <taxon>Bacteria</taxon>
        <taxon>Bacillati</taxon>
        <taxon>Actinomycetota</taxon>
        <taxon>Actinomycetes</taxon>
        <taxon>Kitasatosporales</taxon>
        <taxon>Streptomycetaceae</taxon>
        <taxon>Streptomyces</taxon>
    </lineage>
</organism>
<evidence type="ECO:0000256" key="9">
    <source>
        <dbReference type="ARBA" id="ARBA00022984"/>
    </source>
</evidence>
<evidence type="ECO:0000256" key="8">
    <source>
        <dbReference type="ARBA" id="ARBA00022960"/>
    </source>
</evidence>
<keyword evidence="11" id="KW-0472">Membrane</keyword>
<evidence type="ECO:0000256" key="6">
    <source>
        <dbReference type="ARBA" id="ARBA00022692"/>
    </source>
</evidence>
<evidence type="ECO:0000256" key="2">
    <source>
        <dbReference type="ARBA" id="ARBA00010621"/>
    </source>
</evidence>
<keyword evidence="5" id="KW-1003">Cell membrane</keyword>
<reference evidence="17 18" key="1">
    <citation type="submission" date="2015-07" db="EMBL/GenBank/DDBJ databases">
        <authorList>
            <person name="Ju K.-S."/>
            <person name="Doroghazi J.R."/>
            <person name="Metcalf W.W."/>
        </authorList>
    </citation>
    <scope>NUCLEOTIDE SEQUENCE [LARGE SCALE GENOMIC DNA]</scope>
    <source>
        <strain evidence="17 18">NRRL B-3589</strain>
    </source>
</reference>
<dbReference type="PANTHER" id="PTHR30622">
    <property type="entry name" value="UNDECAPRENYL-DIPHOSPHATASE"/>
    <property type="match status" value="1"/>
</dbReference>
<keyword evidence="9" id="KW-0573">Peptidoglycan synthesis</keyword>
<evidence type="ECO:0000313" key="18">
    <source>
        <dbReference type="Proteomes" id="UP000037020"/>
    </source>
</evidence>
<keyword evidence="8" id="KW-0133">Cell shape</keyword>
<keyword evidence="7 17" id="KW-0378">Hydrolase</keyword>
<dbReference type="EC" id="3.6.1.27" evidence="3"/>
<dbReference type="EMBL" id="LGUT01002006">
    <property type="protein sequence ID" value="KOG87832.1"/>
    <property type="molecule type" value="Genomic_DNA"/>
</dbReference>
<evidence type="ECO:0000256" key="5">
    <source>
        <dbReference type="ARBA" id="ARBA00022475"/>
    </source>
</evidence>
<gene>
    <name evidence="17" type="ORF">ADK38_23210</name>
</gene>
<comment type="catalytic activity">
    <reaction evidence="16">
        <text>di-trans,octa-cis-undecaprenyl diphosphate + H2O = di-trans,octa-cis-undecaprenyl phosphate + phosphate + H(+)</text>
        <dbReference type="Rhea" id="RHEA:28094"/>
        <dbReference type="ChEBI" id="CHEBI:15377"/>
        <dbReference type="ChEBI" id="CHEBI:15378"/>
        <dbReference type="ChEBI" id="CHEBI:43474"/>
        <dbReference type="ChEBI" id="CHEBI:58405"/>
        <dbReference type="ChEBI" id="CHEBI:60392"/>
        <dbReference type="EC" id="3.6.1.27"/>
    </reaction>
</comment>
<comment type="similarity">
    <text evidence="2">Belongs to the UppP family.</text>
</comment>
<dbReference type="Proteomes" id="UP000037020">
    <property type="component" value="Unassembled WGS sequence"/>
</dbReference>
<keyword evidence="10" id="KW-1133">Transmembrane helix</keyword>
<evidence type="ECO:0000256" key="13">
    <source>
        <dbReference type="ARBA" id="ARBA00023316"/>
    </source>
</evidence>
<dbReference type="Pfam" id="PF02673">
    <property type="entry name" value="BacA"/>
    <property type="match status" value="1"/>
</dbReference>
<protein>
    <recommendedName>
        <fullName evidence="4">Undecaprenyl-diphosphatase</fullName>
        <ecNumber evidence="3">3.6.1.27</ecNumber>
    </recommendedName>
    <alternativeName>
        <fullName evidence="15">Bacitracin resistance protein</fullName>
    </alternativeName>
    <alternativeName>
        <fullName evidence="14">Undecaprenyl pyrophosphate phosphatase</fullName>
    </alternativeName>
</protein>
<dbReference type="InterPro" id="IPR003824">
    <property type="entry name" value="UppP"/>
</dbReference>